<proteinExistence type="predicted"/>
<sequence>MHKHASANRFYRLVWSHVHACWIVVAETARGRGKSNSTVRAARRLGAVLAGAALAGSALAAPPPAVNALPSGAQLAAGQASIATSGNQMTVTQSSSQAIVNWQRFDIGADAAVRFDQPSASAVALNRVIGSDASQIYGKLSSNGSVFLINPQGVLFGASAQVDVGALTASSLNISDRAFLNAQYDFTGSSSAGAVSNAGRIRTASGGYVALVAPSVSNSGSISAPQGSVALAAGEQVSVDLRGDGLIGVRTTRGALQALAHNSGAISADGGQVLLSAAAADALTRATVNNTGIVQARGIVSDGGSIRLVADEVHTGALDVSSSAGKGGAIVVEGQIVAVDGALHADGASGGSIAIHASGNLSAAAVVSANGRSAAGGAVSYVAGNALVENTSSVSSADGATDGGSTTLGAGAGLTSSGTHSARGGSGVGGRIDVSGQQVSLFSGTLDASGATQGGLVRVGGAFQGGTPHGSPPDTERFLARWGQTAAIGNADSVFLNDSSNIDVSARGQTGQGGTAVVWSQQQTTLLGGIKADGAARGGAVEVSSADALRYVNLDKLTLGHGGSLLLDPKNIIISNSASQWTYSEILKGDSALEAGDGSGFGVALSADSTQLAVGAPFDRGATNATQNAGAVRLYTFVNNTFAGAALKGTIGSGYTGNGNVNLSLNADALFGSAVALSGDGRTLAIGAPGQAGGAGAVHAFRFATSGFQNLLANDTVNLGSSYATQGVNGGAIGFGSSLALNSSGSRLAIGALYEGGSAGAVYMFNNDTQGAQSFVPAFAYRIGGAADSLFGTAVALNGTGDRLAVGAINADNGRGKVYLYTAGYSTASQAATLSSAVTGGSNTQVSLLDGEYFGSALAFNASGTRLAVGAPNAPKYGGTTLGSGSVRIYDFADSSYGAPKLVSTVGNGYTYAPDGKVSSNEYDNFGFAVAMNGSGDRLVVGAPYADQAGNAPASGGVYAFSIQNGSNAVKDLGYSATGASGGTTMFSTAALNNLLIDAQTTVTLQASNDITMDAGSSLSGLGSLTLSAGRSIVINGDIGLPLGTVTITANAAKPDASTGPVDKDRDPGSAVLTINGGINARTLNLKLDAAGAYKTNSASGALTVNSVVRADAIKVQNLGGNSGNDVVIGAAGQLIAGGSGDAIVAVTKGNGTFTNNSLQGLVLAGSGRYLVYSSTPGQTTENLLGYSKHYAQSYTGATPQYAASGNWFLYSAAPTLTVTASSSSKVYDGVIGGINYNATGYIDGDTAGNALTGALGLVNGSKNVGVYNINQGTLADGMGYNLVFNANNAKQTVTPAALTVSVSSSGKVYDGNASAVVNYLSNAVAGDALNLSGTASYADKNVGSGKQISVTGMTLTGADASNYTLSSNTVSTTANITQRTLAVSAAGSDKTYDGRTTAAVTLSDDHLSGDAVTLSSSGASYADKNAGTGKNITVSGLSLSGADAGNYKLTSATAMTTGSINTRTLTASATGASKVYDGQTDASVTWSDNRVSGDNLVVAAGSAYYADRNVGSNKTITIGGVTLSGADAANYALQPVAATTTGAITPRLLTATASSNGKVYDGSSNAVVSWQDDRIAGDMLSYAGNAVYADKNVGVGKDIAISGISLSGASAGNYVLASTAAHTSGNITVRTLDVSVSGGSKVYDGLATASVTLADNRVAGDHLALASAGASYGDKNVGNGKTITVGGLSLSGADAGNYTLASAVATGSGNITPRSLVISATGVDKVYDGTTAATVNYTDNHLSGDSVGFSASAAFGSKDAGSNKGIDIGNVVLNGADAGNYILDSARVTASANIGQRTLTATANGLSKVYDGSANGSATLGDDRIHGDQLTLSATGSAVYADRNAGAGKAISVDGVALSGADARNYVLASTTAHGTGTITQKTLNVSVAGGDKVYDGSTAATVSYSENDHIAGDVLTISGNASFADKNAGTGKSITVRDIALGGADAGNYAVASTSASTTASIAQRALTATIASAGKVYDGNTGAVVTFGDDRVSGDMLNYNSNAASYADKNAGVGKTVSVSGITLSGPDARNYVLSNSSATTTATIAQRALVVTGTGVSKVYDGTTSAQVTFTDNRVNGDALTVGVGSASYADKNVGANKALVFSNASLSGADAANYTLDLSSNSGTGAITARMLNVSVTGIDKVYDGTVNAGINYSDNRVAGDVLSYTANAVFGDKNAAANKSVSVSGVTLGGADGGNYVLFANSATTQASITPRALVVTAAGSNKVYDGSVNAVATLGDDRIQGDVLTVTGGAAAFVNKNAGSQKALTVSDIRLAGADAGNYMLASGSAAGSADITPRDLSFTATGQDKTYDGSASASVSFSDNRVAGDRFSLSAAANYSDKNAGSGKAVSVSGVTLSGEDAGNYHLTSNSATTTGSISPRALNVTVTGADKVYDGTTAAVVNLSDDRIGGDALEISGGGSFASKNAGVQKLILSDVSLSGGDAGNYTLSVSSSGTATITPRALTANATAADKVYDGSTAASIALSINALSGDAVQISGSGVFADKNAGSGKVVNVSGVQLTGADARNYTMNTGSLQAHASITPRSLTASVTASDKVYDGTTAVQFTVADNRLAGDALEIGGSAAFSDKNAGSGKTVTVSGISLGGADARNYTLASSAATTTANIAQKDLVVTADNQTRAFGAVNPALSYRTSGLVAGDTVGQMTVATSANAQSAAGDYAITLAGTDLPNYKVNYVNGSLTVLAPAAPVNDTIGSIVKPVLPVAQGGSLGVPSAPDTPLQQTFAGAGSTGSGGGSGNGSTAGGNTNNTASRNGGPAFSANNNGGSAGANGGQQDEVTTTSLPGGTQIASRNGGIRTAE</sequence>
<evidence type="ECO:0000313" key="6">
    <source>
        <dbReference type="EMBL" id="SHM88119.1"/>
    </source>
</evidence>
<dbReference type="SMART" id="SM00191">
    <property type="entry name" value="Int_alpha"/>
    <property type="match status" value="6"/>
</dbReference>
<dbReference type="InterPro" id="IPR041286">
    <property type="entry name" value="MBG_2"/>
</dbReference>
<dbReference type="InterPro" id="IPR011050">
    <property type="entry name" value="Pectin_lyase_fold/virulence"/>
</dbReference>
<feature type="compositionally biased region" description="Polar residues" evidence="4">
    <location>
        <begin position="2796"/>
        <end position="2813"/>
    </location>
</feature>
<dbReference type="InterPro" id="IPR041248">
    <property type="entry name" value="YDG"/>
</dbReference>
<comment type="subcellular location">
    <subcellularLocation>
        <location evidence="1">Secreted</location>
    </subcellularLocation>
</comment>
<feature type="domain" description="Filamentous haemagglutinin FhaB/tRNA nuclease CdiA-like TPS" evidence="5">
    <location>
        <begin position="66"/>
        <end position="178"/>
    </location>
</feature>
<dbReference type="Gene3D" id="3.30.160.710">
    <property type="match status" value="1"/>
</dbReference>
<dbReference type="SUPFAM" id="SSF82171">
    <property type="entry name" value="DPP6 N-terminal domain-like"/>
    <property type="match status" value="1"/>
</dbReference>
<dbReference type="InterPro" id="IPR013517">
    <property type="entry name" value="FG-GAP"/>
</dbReference>
<dbReference type="SUPFAM" id="SSF51126">
    <property type="entry name" value="Pectin lyase-like"/>
    <property type="match status" value="1"/>
</dbReference>
<dbReference type="Pfam" id="PF18676">
    <property type="entry name" value="MBG_2"/>
    <property type="match status" value="2"/>
</dbReference>
<dbReference type="NCBIfam" id="TIGR01901">
    <property type="entry name" value="adhes_NPXG"/>
    <property type="match status" value="1"/>
</dbReference>
<evidence type="ECO:0000313" key="7">
    <source>
        <dbReference type="Proteomes" id="UP000184339"/>
    </source>
</evidence>
<dbReference type="PANTHER" id="PTHR12338:SF8">
    <property type="entry name" value="HEME_HEMOPEXIN-BINDING PROTEIN"/>
    <property type="match status" value="1"/>
</dbReference>
<dbReference type="Pfam" id="PF18657">
    <property type="entry name" value="YDG"/>
    <property type="match status" value="16"/>
</dbReference>
<dbReference type="Proteomes" id="UP000184339">
    <property type="component" value="Unassembled WGS sequence"/>
</dbReference>
<keyword evidence="2" id="KW-0964">Secreted</keyword>
<evidence type="ECO:0000256" key="4">
    <source>
        <dbReference type="SAM" id="MobiDB-lite"/>
    </source>
</evidence>
<reference evidence="7" key="1">
    <citation type="submission" date="2016-11" db="EMBL/GenBank/DDBJ databases">
        <authorList>
            <person name="Varghese N."/>
            <person name="Submissions S."/>
        </authorList>
    </citation>
    <scope>NUCLEOTIDE SEQUENCE [LARGE SCALE GENOMIC DNA]</scope>
    <source>
        <strain evidence="7">Sac-22</strain>
    </source>
</reference>
<dbReference type="STRING" id="551987.SAMN05192549_103102"/>
<dbReference type="InterPro" id="IPR012334">
    <property type="entry name" value="Pectin_lyas_fold"/>
</dbReference>
<dbReference type="RefSeq" id="WP_072782917.1">
    <property type="nucleotide sequence ID" value="NZ_FRCX01000003.1"/>
</dbReference>
<evidence type="ECO:0000256" key="1">
    <source>
        <dbReference type="ARBA" id="ARBA00004613"/>
    </source>
</evidence>
<dbReference type="InterPro" id="IPR024973">
    <property type="entry name" value="ESPR"/>
</dbReference>
<gene>
    <name evidence="6" type="ORF">SAMN05192549_103102</name>
</gene>
<dbReference type="InterPro" id="IPR050909">
    <property type="entry name" value="Bact_Autotransporter_VF"/>
</dbReference>
<dbReference type="InterPro" id="IPR008638">
    <property type="entry name" value="FhaB/CdiA-like_TPS"/>
</dbReference>
<feature type="compositionally biased region" description="Gly residues" evidence="4">
    <location>
        <begin position="2751"/>
        <end position="2765"/>
    </location>
</feature>
<evidence type="ECO:0000256" key="3">
    <source>
        <dbReference type="ARBA" id="ARBA00022729"/>
    </source>
</evidence>
<feature type="compositionally biased region" description="Low complexity" evidence="4">
    <location>
        <begin position="408"/>
        <end position="419"/>
    </location>
</feature>
<feature type="region of interest" description="Disordered" evidence="4">
    <location>
        <begin position="408"/>
        <end position="430"/>
    </location>
</feature>
<feature type="region of interest" description="Disordered" evidence="4">
    <location>
        <begin position="2733"/>
        <end position="2822"/>
    </location>
</feature>
<feature type="compositionally biased region" description="Low complexity" evidence="4">
    <location>
        <begin position="2766"/>
        <end position="2787"/>
    </location>
</feature>
<dbReference type="Gene3D" id="2.160.20.10">
    <property type="entry name" value="Single-stranded right-handed beta-helix, Pectin lyase-like"/>
    <property type="match status" value="2"/>
</dbReference>
<protein>
    <submittedName>
        <fullName evidence="6">Filamentous hemagglutinin family N-terminal domain-containing protein</fullName>
    </submittedName>
</protein>
<dbReference type="GO" id="GO:0005576">
    <property type="term" value="C:extracellular region"/>
    <property type="evidence" value="ECO:0007669"/>
    <property type="project" value="UniProtKB-SubCell"/>
</dbReference>
<evidence type="ECO:0000259" key="5">
    <source>
        <dbReference type="SMART" id="SM00912"/>
    </source>
</evidence>
<keyword evidence="3" id="KW-0732">Signal</keyword>
<dbReference type="Pfam" id="PF14312">
    <property type="entry name" value="FG-GAP_2"/>
    <property type="match status" value="1"/>
</dbReference>
<dbReference type="SMART" id="SM00912">
    <property type="entry name" value="Haemagg_act"/>
    <property type="match status" value="1"/>
</dbReference>
<keyword evidence="7" id="KW-1185">Reference proteome</keyword>
<dbReference type="Pfam" id="PF13018">
    <property type="entry name" value="ESPR"/>
    <property type="match status" value="1"/>
</dbReference>
<dbReference type="InterPro" id="IPR013519">
    <property type="entry name" value="Int_alpha_beta-p"/>
</dbReference>
<dbReference type="EMBL" id="FRCX01000003">
    <property type="protein sequence ID" value="SHM88119.1"/>
    <property type="molecule type" value="Genomic_DNA"/>
</dbReference>
<name>A0A1M7MBG8_9BURK</name>
<dbReference type="PANTHER" id="PTHR12338">
    <property type="entry name" value="AUTOTRANSPORTER"/>
    <property type="match status" value="1"/>
</dbReference>
<dbReference type="OrthoDB" id="218680at2"/>
<dbReference type="PROSITE" id="PS51470">
    <property type="entry name" value="FG_GAP"/>
    <property type="match status" value="1"/>
</dbReference>
<organism evidence="6 7">
    <name type="scientific">Duganella sacchari</name>
    <dbReference type="NCBI Taxonomy" id="551987"/>
    <lineage>
        <taxon>Bacteria</taxon>
        <taxon>Pseudomonadati</taxon>
        <taxon>Pseudomonadota</taxon>
        <taxon>Betaproteobacteria</taxon>
        <taxon>Burkholderiales</taxon>
        <taxon>Oxalobacteraceae</taxon>
        <taxon>Telluria group</taxon>
        <taxon>Duganella</taxon>
    </lineage>
</organism>
<evidence type="ECO:0000256" key="2">
    <source>
        <dbReference type="ARBA" id="ARBA00022525"/>
    </source>
</evidence>
<dbReference type="Pfam" id="PF05860">
    <property type="entry name" value="TPS"/>
    <property type="match status" value="1"/>
</dbReference>
<accession>A0A1M7MBG8</accession>